<evidence type="ECO:0000313" key="3">
    <source>
        <dbReference type="EMBL" id="MCT1607115.1"/>
    </source>
</evidence>
<dbReference type="PANTHER" id="PTHR13504">
    <property type="entry name" value="FIDO DOMAIN-CONTAINING PROTEIN DDB_G0283145"/>
    <property type="match status" value="1"/>
</dbReference>
<dbReference type="Pfam" id="PF13784">
    <property type="entry name" value="Fic_N"/>
    <property type="match status" value="1"/>
</dbReference>
<dbReference type="InterPro" id="IPR036388">
    <property type="entry name" value="WH-like_DNA-bd_sf"/>
</dbReference>
<protein>
    <submittedName>
        <fullName evidence="3">Fic family protein</fullName>
    </submittedName>
</protein>
<dbReference type="InterPro" id="IPR036597">
    <property type="entry name" value="Fido-like_dom_sf"/>
</dbReference>
<sequence>MSDTPTWDPSQPFQNLPPLPPEQEVETAEVLKKLIEARSALAAMDQAARRLPNPEVLLSTLTVIEAQASSEIENVVTTTDELFRHIDTQEGASPDVKEALRYRAGLYTGLELVRNRGTITRNTAETICTELAGRQVTLRRNPGTIIASTRRKAAIYTPPTGYETLDRLMGEWEQYVNQPGPHDALVKMALAHYQFEAIHPFDDGNGRTGRIINILQLVKDELLASPVLYLSRYIIAHKDEYYRRLLRVTSHGEFLEWTLFMLDAVQQTASSTLELIDRLQELEEQIKTAVAEAVPSGGNIALVELLTARPYTRTVNVEQACSVSRPTARKWLASLVKAQVLQRREEGREVLYVNTRYLQALANA</sequence>
<dbReference type="Gene3D" id="1.10.3290.10">
    <property type="entry name" value="Fido-like domain"/>
    <property type="match status" value="1"/>
</dbReference>
<gene>
    <name evidence="3" type="ORF">M3B43_07200</name>
</gene>
<keyword evidence="4" id="KW-1185">Reference proteome</keyword>
<dbReference type="PROSITE" id="PS51459">
    <property type="entry name" value="FIDO"/>
    <property type="match status" value="1"/>
</dbReference>
<organism evidence="3 4">
    <name type="scientific">Nesterenkonia massiliensis</name>
    <dbReference type="NCBI Taxonomy" id="1232429"/>
    <lineage>
        <taxon>Bacteria</taxon>
        <taxon>Bacillati</taxon>
        <taxon>Actinomycetota</taxon>
        <taxon>Actinomycetes</taxon>
        <taxon>Micrococcales</taxon>
        <taxon>Micrococcaceae</taxon>
        <taxon>Nesterenkonia</taxon>
    </lineage>
</organism>
<dbReference type="InterPro" id="IPR026287">
    <property type="entry name" value="SoFic-like"/>
</dbReference>
<dbReference type="InterPro" id="IPR025758">
    <property type="entry name" value="Fic/DOC_N"/>
</dbReference>
<evidence type="ECO:0000256" key="1">
    <source>
        <dbReference type="SAM" id="MobiDB-lite"/>
    </source>
</evidence>
<dbReference type="InterPro" id="IPR003812">
    <property type="entry name" value="Fido"/>
</dbReference>
<evidence type="ECO:0000259" key="2">
    <source>
        <dbReference type="PROSITE" id="PS51459"/>
    </source>
</evidence>
<dbReference type="Proteomes" id="UP001205046">
    <property type="component" value="Unassembled WGS sequence"/>
</dbReference>
<proteinExistence type="predicted"/>
<dbReference type="PIRSF" id="PIRSF038925">
    <property type="entry name" value="AMP-prot_trans"/>
    <property type="match status" value="1"/>
</dbReference>
<dbReference type="SUPFAM" id="SSF140931">
    <property type="entry name" value="Fic-like"/>
    <property type="match status" value="1"/>
</dbReference>
<feature type="region of interest" description="Disordered" evidence="1">
    <location>
        <begin position="1"/>
        <end position="22"/>
    </location>
</feature>
<dbReference type="Gene3D" id="1.10.10.10">
    <property type="entry name" value="Winged helix-like DNA-binding domain superfamily/Winged helix DNA-binding domain"/>
    <property type="match status" value="1"/>
</dbReference>
<feature type="compositionally biased region" description="Polar residues" evidence="1">
    <location>
        <begin position="1"/>
        <end position="14"/>
    </location>
</feature>
<dbReference type="PANTHER" id="PTHR13504:SF35">
    <property type="entry name" value="PROTEIN ADENYLYLTRANSFERASE SOFIC"/>
    <property type="match status" value="1"/>
</dbReference>
<name>A0ABT2HRE6_9MICC</name>
<dbReference type="Pfam" id="PF21248">
    <property type="entry name" value="SoFic-like_C"/>
    <property type="match status" value="1"/>
</dbReference>
<dbReference type="RefSeq" id="WP_260073117.1">
    <property type="nucleotide sequence ID" value="NZ_JALXMO010000015.1"/>
</dbReference>
<feature type="domain" description="Fido" evidence="2">
    <location>
        <begin position="107"/>
        <end position="263"/>
    </location>
</feature>
<dbReference type="InterPro" id="IPR040198">
    <property type="entry name" value="Fido_containing"/>
</dbReference>
<reference evidence="3 4" key="1">
    <citation type="submission" date="2022-04" db="EMBL/GenBank/DDBJ databases">
        <title>Human microbiome associated bacterial genomes.</title>
        <authorList>
            <person name="Sandstrom S."/>
            <person name="Salamzade R."/>
            <person name="Kalan L.R."/>
        </authorList>
    </citation>
    <scope>NUCLEOTIDE SEQUENCE [LARGE SCALE GENOMIC DNA]</scope>
    <source>
        <strain evidence="4">p3-SID767</strain>
    </source>
</reference>
<dbReference type="EMBL" id="JALXMO010000015">
    <property type="protein sequence ID" value="MCT1607115.1"/>
    <property type="molecule type" value="Genomic_DNA"/>
</dbReference>
<comment type="caution">
    <text evidence="3">The sequence shown here is derived from an EMBL/GenBank/DDBJ whole genome shotgun (WGS) entry which is preliminary data.</text>
</comment>
<dbReference type="Pfam" id="PF02661">
    <property type="entry name" value="Fic"/>
    <property type="match status" value="1"/>
</dbReference>
<accession>A0ABT2HRE6</accession>
<evidence type="ECO:0000313" key="4">
    <source>
        <dbReference type="Proteomes" id="UP001205046"/>
    </source>
</evidence>
<dbReference type="InterPro" id="IPR048770">
    <property type="entry name" value="SoFic-like_C"/>
</dbReference>